<name>A0A1E4SPZ6_9ASCO</name>
<sequence>MALRNYLYAKHGNTATATKINKVEPAPAETTDSQTTVSGCSSNRQLVLEDGTTQCRNCADCPKKHADHDMIPKVMVEVNREELSHRVDHTLANKLQEIDFTHSM</sequence>
<dbReference type="Proteomes" id="UP000094285">
    <property type="component" value="Unassembled WGS sequence"/>
</dbReference>
<dbReference type="EMBL" id="KV453909">
    <property type="protein sequence ID" value="ODV81581.1"/>
    <property type="molecule type" value="Genomic_DNA"/>
</dbReference>
<evidence type="ECO:0000313" key="2">
    <source>
        <dbReference type="Proteomes" id="UP000094285"/>
    </source>
</evidence>
<keyword evidence="2" id="KW-1185">Reference proteome</keyword>
<dbReference type="OrthoDB" id="4085117at2759"/>
<organism evidence="1 2">
    <name type="scientific">Suhomyces tanzawaensis NRRL Y-17324</name>
    <dbReference type="NCBI Taxonomy" id="984487"/>
    <lineage>
        <taxon>Eukaryota</taxon>
        <taxon>Fungi</taxon>
        <taxon>Dikarya</taxon>
        <taxon>Ascomycota</taxon>
        <taxon>Saccharomycotina</taxon>
        <taxon>Pichiomycetes</taxon>
        <taxon>Debaryomycetaceae</taxon>
        <taxon>Suhomyces</taxon>
    </lineage>
</organism>
<dbReference type="AlphaFoldDB" id="A0A1E4SPZ6"/>
<dbReference type="RefSeq" id="XP_020066703.1">
    <property type="nucleotide sequence ID" value="XM_020208692.1"/>
</dbReference>
<gene>
    <name evidence="1" type="ORF">CANTADRAFT_3674</name>
</gene>
<reference evidence="2" key="1">
    <citation type="submission" date="2016-05" db="EMBL/GenBank/DDBJ databases">
        <title>Comparative genomics of biotechnologically important yeasts.</title>
        <authorList>
            <consortium name="DOE Joint Genome Institute"/>
            <person name="Riley R."/>
            <person name="Haridas S."/>
            <person name="Wolfe K.H."/>
            <person name="Lopes M.R."/>
            <person name="Hittinger C.T."/>
            <person name="Goker M."/>
            <person name="Salamov A."/>
            <person name="Wisecaver J."/>
            <person name="Long T.M."/>
            <person name="Aerts A.L."/>
            <person name="Barry K."/>
            <person name="Choi C."/>
            <person name="Clum A."/>
            <person name="Coughlan A.Y."/>
            <person name="Deshpande S."/>
            <person name="Douglass A.P."/>
            <person name="Hanson S.J."/>
            <person name="Klenk H.-P."/>
            <person name="Labutti K."/>
            <person name="Lapidus A."/>
            <person name="Lindquist E."/>
            <person name="Lipzen A."/>
            <person name="Meier-Kolthoff J.P."/>
            <person name="Ohm R.A."/>
            <person name="Otillar R.P."/>
            <person name="Pangilinan J."/>
            <person name="Peng Y."/>
            <person name="Rokas A."/>
            <person name="Rosa C.A."/>
            <person name="Scheuner C."/>
            <person name="Sibirny A.A."/>
            <person name="Slot J.C."/>
            <person name="Stielow J.B."/>
            <person name="Sun H."/>
            <person name="Kurtzman C.P."/>
            <person name="Blackwell M."/>
            <person name="Grigoriev I.V."/>
            <person name="Jeffries T.W."/>
        </authorList>
    </citation>
    <scope>NUCLEOTIDE SEQUENCE [LARGE SCALE GENOMIC DNA]</scope>
    <source>
        <strain evidence="2">NRRL Y-17324</strain>
    </source>
</reference>
<evidence type="ECO:0000313" key="1">
    <source>
        <dbReference type="EMBL" id="ODV81581.1"/>
    </source>
</evidence>
<protein>
    <submittedName>
        <fullName evidence="1">Uncharacterized protein</fullName>
    </submittedName>
</protein>
<proteinExistence type="predicted"/>
<dbReference type="GeneID" id="30982829"/>
<accession>A0A1E4SPZ6</accession>